<dbReference type="STRING" id="1469948.GCA_000732725_02382"/>
<dbReference type="PANTHER" id="PTHR37166:SF1">
    <property type="entry name" value="PROTEIN FLAG"/>
    <property type="match status" value="1"/>
</dbReference>
<dbReference type="OrthoDB" id="9799867at2"/>
<dbReference type="Proteomes" id="UP000295718">
    <property type="component" value="Unassembled WGS sequence"/>
</dbReference>
<organism evidence="2 3">
    <name type="scientific">Kineothrix alysoides</name>
    <dbReference type="NCBI Taxonomy" id="1469948"/>
    <lineage>
        <taxon>Bacteria</taxon>
        <taxon>Bacillati</taxon>
        <taxon>Bacillota</taxon>
        <taxon>Clostridia</taxon>
        <taxon>Lachnospirales</taxon>
        <taxon>Lachnospiraceae</taxon>
        <taxon>Kineothrix</taxon>
    </lineage>
</organism>
<evidence type="ECO:0000256" key="1">
    <source>
        <dbReference type="SAM" id="MobiDB-lite"/>
    </source>
</evidence>
<protein>
    <submittedName>
        <fullName evidence="2">Flagellar protein FlaG</fullName>
    </submittedName>
</protein>
<dbReference type="InterPro" id="IPR005186">
    <property type="entry name" value="FlaG"/>
</dbReference>
<evidence type="ECO:0000313" key="3">
    <source>
        <dbReference type="Proteomes" id="UP000295718"/>
    </source>
</evidence>
<evidence type="ECO:0000313" key="2">
    <source>
        <dbReference type="EMBL" id="TCL54015.1"/>
    </source>
</evidence>
<reference evidence="2 3" key="1">
    <citation type="submission" date="2019-03" db="EMBL/GenBank/DDBJ databases">
        <title>Genomic Encyclopedia of Type Strains, Phase IV (KMG-IV): sequencing the most valuable type-strain genomes for metagenomic binning, comparative biology and taxonomic classification.</title>
        <authorList>
            <person name="Goeker M."/>
        </authorList>
    </citation>
    <scope>NUCLEOTIDE SEQUENCE [LARGE SCALE GENOMIC DNA]</scope>
    <source>
        <strain evidence="2 3">DSM 100556</strain>
    </source>
</reference>
<accession>A0A4R1QNZ9</accession>
<dbReference type="AlphaFoldDB" id="A0A4R1QNZ9"/>
<comment type="caution">
    <text evidence="2">The sequence shown here is derived from an EMBL/GenBank/DDBJ whole genome shotgun (WGS) entry which is preliminary data.</text>
</comment>
<dbReference type="Pfam" id="PF03646">
    <property type="entry name" value="FlaG"/>
    <property type="match status" value="1"/>
</dbReference>
<feature type="compositionally biased region" description="Basic and acidic residues" evidence="1">
    <location>
        <begin position="57"/>
        <end position="66"/>
    </location>
</feature>
<feature type="compositionally biased region" description="Low complexity" evidence="1">
    <location>
        <begin position="27"/>
        <end position="44"/>
    </location>
</feature>
<keyword evidence="3" id="KW-1185">Reference proteome</keyword>
<keyword evidence="2" id="KW-0969">Cilium</keyword>
<keyword evidence="2" id="KW-0966">Cell projection</keyword>
<feature type="region of interest" description="Disordered" evidence="1">
    <location>
        <begin position="1"/>
        <end position="66"/>
    </location>
</feature>
<feature type="compositionally biased region" description="Polar residues" evidence="1">
    <location>
        <begin position="8"/>
        <end position="18"/>
    </location>
</feature>
<dbReference type="PANTHER" id="PTHR37166">
    <property type="entry name" value="PROTEIN FLAG"/>
    <property type="match status" value="1"/>
</dbReference>
<proteinExistence type="predicted"/>
<dbReference type="InterPro" id="IPR035924">
    <property type="entry name" value="FlaG-like_sf"/>
</dbReference>
<dbReference type="Gene3D" id="3.30.160.170">
    <property type="entry name" value="FlaG-like"/>
    <property type="match status" value="1"/>
</dbReference>
<dbReference type="RefSeq" id="WP_031391064.1">
    <property type="nucleotide sequence ID" value="NZ_JPNB01000002.1"/>
</dbReference>
<dbReference type="EMBL" id="SLUO01000023">
    <property type="protein sequence ID" value="TCL54015.1"/>
    <property type="molecule type" value="Genomic_DNA"/>
</dbReference>
<dbReference type="SUPFAM" id="SSF160214">
    <property type="entry name" value="FlaG-like"/>
    <property type="match status" value="1"/>
</dbReference>
<name>A0A4R1QNZ9_9FIRM</name>
<gene>
    <name evidence="2" type="ORF">EDD76_12326</name>
</gene>
<keyword evidence="2" id="KW-0282">Flagellum</keyword>
<sequence>MAMDSLGSIRNIQTQVTQKPVVENTEVSSPDASVNVSVSAAPAAKTENKDAQNTGADNRDMRQAENDKIKKAVEQLNKKMPHSEAIFGIHDETNRVMIKIVDRDTKEVIREFPPEETLDMIAKVWELAGILVDEKR</sequence>